<dbReference type="RefSeq" id="XP_020428985.1">
    <property type="nucleotide sequence ID" value="XM_020580398.1"/>
</dbReference>
<dbReference type="Gene3D" id="3.90.228.10">
    <property type="match status" value="1"/>
</dbReference>
<dbReference type="InterPro" id="IPR051478">
    <property type="entry name" value="Beta-lactamase-like_AB/R"/>
</dbReference>
<dbReference type="InterPro" id="IPR037197">
    <property type="entry name" value="WWE_dom_sf"/>
</dbReference>
<dbReference type="InParanoid" id="D3BNT4"/>
<feature type="compositionally biased region" description="Low complexity" evidence="2">
    <location>
        <begin position="8"/>
        <end position="47"/>
    </location>
</feature>
<dbReference type="SUPFAM" id="SSF56399">
    <property type="entry name" value="ADP-ribosylation"/>
    <property type="match status" value="1"/>
</dbReference>
<dbReference type="GO" id="GO:0003950">
    <property type="term" value="F:NAD+ poly-ADP-ribosyltransferase activity"/>
    <property type="evidence" value="ECO:0007669"/>
    <property type="project" value="UniProtKB-UniRule"/>
</dbReference>
<accession>D3BNT4</accession>
<sequence length="1106" mass="123904">MPPKKKPAASVPATATITTPTTTSSSTSTTTTTTTTNGSGGSSSPSSNVKVIKWYWAGDSATGTQDTLVEYTKALNDQIEDAYQTYLTDKKDKKAKKFDVDKDRYIDFPTMTQCRKDDKSKKRTIERKEELVTATSSGSAPATLPKRELKNSKVTASKKRQIDSSSSESDSSDSSDSDSDDDEDEDYYPSWYWAGDSNGGPANGGGHQDVWVKYDLKFAKKLEESYQKGDIKLKVDKDRFIDIQNMLQRRYDDESKRRSIKREDAAKLRPTKKKSKTTTTTTTTVGGTTTTSSSSAGASAISSTASAIAAVLKCPSSWIDISMDYKEIDVYPNTKEFMWMSDLFTSTISHLHKGKSTLSPIVFNNLKVSRVVRIQNPIVWMRYHHRRQKILDDNGGKCKPVPLVITDIPNGPEVERLANEIYLFHGLNVSSIPGIAKFGFDPRFCSLEGMFGAGLYFAENSSKSNQYCHAGACTASGFQSMSCKCTANDEVCLLVCRVTLGDCLVENVFRGNTPGKFWYGRRTEPKKPDGVNIYNSVIGESKANYGPKAELQLREYIVYESSQVYPEYKVYIDLLKKLNNNNYEDYSYFIPGGCPDYPTPVPIDQNDPTIQKAYAEVDSLIQQRMEENGIKSFMATIVYGDNMVWSKAYGQVNPLDENSPPLTIDNTVRIASITKSFTDLMMFQLRDHGVIALDDPISRYYPDFTIMNPYNTKRDITFRELASHQSGLPREVPCDFDMLPNSTICSEEIILERLGKTFLILPQYTMTHYSNLGMALLGRTCGKAAKVEYETYVEEKILHPLGMKNSSFEYDAIKDRMAIGLQLYNGTYSEAPILGLGWGTPMGGLYATGRDMARYASFWLSDENDILDSSTVREAIGTTVSLVNDGSSAYGTPWETFYNEDNNVWVRMKAGALDGYRSQLAMIREYKIGVFFSAMMYISSVDLFVQDALNILLPAYNAVLLSQNAPPELPKPMLFKSHRPAPIPMGTFIGLYEYEGGYFRVREMDNALVADFGDTNLFNVTDFSADYPEIKRIQIAQPQQYNCIYCDDGSNYELVYFRVKSNDVSAVQVMGQEYQLVSKNPNVPLSEKRRRIGFVTSYKSINSFKS</sequence>
<keyword evidence="1" id="KW-0328">Glycosyltransferase</keyword>
<dbReference type="Proteomes" id="UP000001396">
    <property type="component" value="Unassembled WGS sequence"/>
</dbReference>
<dbReference type="Pfam" id="PF00144">
    <property type="entry name" value="Beta-lactamase"/>
    <property type="match status" value="1"/>
</dbReference>
<proteinExistence type="predicted"/>
<evidence type="ECO:0000256" key="2">
    <source>
        <dbReference type="SAM" id="MobiDB-lite"/>
    </source>
</evidence>
<protein>
    <recommendedName>
        <fullName evidence="1">Poly [ADP-ribose] polymerase</fullName>
        <shortName evidence="1">PARP</shortName>
        <ecNumber evidence="1">2.4.2.-</ecNumber>
    </recommendedName>
</protein>
<dbReference type="PROSITE" id="PS51059">
    <property type="entry name" value="PARP_CATALYTIC"/>
    <property type="match status" value="1"/>
</dbReference>
<evidence type="ECO:0000313" key="5">
    <source>
        <dbReference type="EMBL" id="EFA76853.1"/>
    </source>
</evidence>
<dbReference type="Gene3D" id="3.30.720.50">
    <property type="match status" value="2"/>
</dbReference>
<feature type="compositionally biased region" description="Acidic residues" evidence="2">
    <location>
        <begin position="170"/>
        <end position="187"/>
    </location>
</feature>
<dbReference type="InterPro" id="IPR004170">
    <property type="entry name" value="WWE_dom"/>
</dbReference>
<dbReference type="SUPFAM" id="SSF117839">
    <property type="entry name" value="WWE domain"/>
    <property type="match status" value="2"/>
</dbReference>
<evidence type="ECO:0000259" key="3">
    <source>
        <dbReference type="PROSITE" id="PS50918"/>
    </source>
</evidence>
<dbReference type="Gene3D" id="3.40.710.10">
    <property type="entry name" value="DD-peptidase/beta-lactamase superfamily"/>
    <property type="match status" value="1"/>
</dbReference>
<evidence type="ECO:0000256" key="1">
    <source>
        <dbReference type="RuleBase" id="RU362114"/>
    </source>
</evidence>
<organism evidence="5 6">
    <name type="scientific">Heterostelium pallidum (strain ATCC 26659 / Pp 5 / PN500)</name>
    <name type="common">Cellular slime mold</name>
    <name type="synonym">Polysphondylium pallidum</name>
    <dbReference type="NCBI Taxonomy" id="670386"/>
    <lineage>
        <taxon>Eukaryota</taxon>
        <taxon>Amoebozoa</taxon>
        <taxon>Evosea</taxon>
        <taxon>Eumycetozoa</taxon>
        <taxon>Dictyostelia</taxon>
        <taxon>Acytosteliales</taxon>
        <taxon>Acytosteliaceae</taxon>
        <taxon>Heterostelium</taxon>
    </lineage>
</organism>
<dbReference type="EMBL" id="ADBJ01000044">
    <property type="protein sequence ID" value="EFA76853.1"/>
    <property type="molecule type" value="Genomic_DNA"/>
</dbReference>
<feature type="region of interest" description="Disordered" evidence="2">
    <location>
        <begin position="251"/>
        <end position="296"/>
    </location>
</feature>
<dbReference type="GeneID" id="31365080"/>
<feature type="domain" description="PARP catalytic" evidence="4">
    <location>
        <begin position="331"/>
        <end position="581"/>
    </location>
</feature>
<keyword evidence="1" id="KW-0520">NAD</keyword>
<feature type="compositionally biased region" description="Low complexity" evidence="2">
    <location>
        <begin position="277"/>
        <end position="296"/>
    </location>
</feature>
<dbReference type="EC" id="2.4.2.-" evidence="1"/>
<dbReference type="AlphaFoldDB" id="D3BNT4"/>
<keyword evidence="1" id="KW-0808">Transferase</keyword>
<evidence type="ECO:0000259" key="4">
    <source>
        <dbReference type="PROSITE" id="PS51059"/>
    </source>
</evidence>
<keyword evidence="6" id="KW-1185">Reference proteome</keyword>
<feature type="domain" description="WWE" evidence="3">
    <location>
        <begin position="39"/>
        <end position="127"/>
    </location>
</feature>
<dbReference type="InterPro" id="IPR012317">
    <property type="entry name" value="Poly(ADP-ribose)pol_cat_dom"/>
</dbReference>
<dbReference type="PANTHER" id="PTHR22935:SF94">
    <property type="entry name" value="BETA-LACTAMASE-LIKE PROTEIN 2"/>
    <property type="match status" value="1"/>
</dbReference>
<feature type="compositionally biased region" description="Basic and acidic residues" evidence="2">
    <location>
        <begin position="251"/>
        <end position="267"/>
    </location>
</feature>
<feature type="region of interest" description="Disordered" evidence="2">
    <location>
        <begin position="110"/>
        <end position="204"/>
    </location>
</feature>
<dbReference type="PANTHER" id="PTHR22935">
    <property type="entry name" value="PENICILLIN-BINDING PROTEIN"/>
    <property type="match status" value="1"/>
</dbReference>
<feature type="region of interest" description="Disordered" evidence="2">
    <location>
        <begin position="1"/>
        <end position="47"/>
    </location>
</feature>
<dbReference type="InterPro" id="IPR001466">
    <property type="entry name" value="Beta-lactam-related"/>
</dbReference>
<name>D3BNT4_HETP5</name>
<reference evidence="5 6" key="1">
    <citation type="journal article" date="2011" name="Genome Res.">
        <title>Phylogeny-wide analysis of social amoeba genomes highlights ancient origins for complex intercellular communication.</title>
        <authorList>
            <person name="Heidel A.J."/>
            <person name="Lawal H.M."/>
            <person name="Felder M."/>
            <person name="Schilde C."/>
            <person name="Helps N.R."/>
            <person name="Tunggal B."/>
            <person name="Rivero F."/>
            <person name="John U."/>
            <person name="Schleicher M."/>
            <person name="Eichinger L."/>
            <person name="Platzer M."/>
            <person name="Noegel A.A."/>
            <person name="Schaap P."/>
            <person name="Gloeckner G."/>
        </authorList>
    </citation>
    <scope>NUCLEOTIDE SEQUENCE [LARGE SCALE GENOMIC DNA]</scope>
    <source>
        <strain evidence="6">ATCC 26659 / Pp 5 / PN500</strain>
    </source>
</reference>
<comment type="caution">
    <text evidence="5">The sequence shown here is derived from an EMBL/GenBank/DDBJ whole genome shotgun (WGS) entry which is preliminary data.</text>
</comment>
<dbReference type="SUPFAM" id="SSF56601">
    <property type="entry name" value="beta-lactamase/transpeptidase-like"/>
    <property type="match status" value="1"/>
</dbReference>
<evidence type="ECO:0000313" key="6">
    <source>
        <dbReference type="Proteomes" id="UP000001396"/>
    </source>
</evidence>
<dbReference type="PROSITE" id="PS50918">
    <property type="entry name" value="WWE"/>
    <property type="match status" value="2"/>
</dbReference>
<feature type="domain" description="WWE" evidence="3">
    <location>
        <begin position="177"/>
        <end position="262"/>
    </location>
</feature>
<dbReference type="STRING" id="670386.D3BNT4"/>
<dbReference type="Pfam" id="PF02825">
    <property type="entry name" value="WWE"/>
    <property type="match status" value="2"/>
</dbReference>
<dbReference type="InterPro" id="IPR012338">
    <property type="entry name" value="Beta-lactam/transpept-like"/>
</dbReference>
<dbReference type="Pfam" id="PF00644">
    <property type="entry name" value="PARP"/>
    <property type="match status" value="1"/>
</dbReference>
<gene>
    <name evidence="5" type="ORF">PPL_09605</name>
</gene>